<evidence type="ECO:0000256" key="1">
    <source>
        <dbReference type="SAM" id="Phobius"/>
    </source>
</evidence>
<dbReference type="Proteomes" id="UP000291831">
    <property type="component" value="Unassembled WGS sequence"/>
</dbReference>
<protein>
    <submittedName>
        <fullName evidence="2">Uncharacterized protein</fullName>
    </submittedName>
</protein>
<dbReference type="AlphaFoldDB" id="A0A8B3S155"/>
<keyword evidence="1" id="KW-0472">Membrane</keyword>
<dbReference type="SUPFAM" id="SSF48239">
    <property type="entry name" value="Terpenoid cyclases/Protein prenyltransferases"/>
    <property type="match status" value="1"/>
</dbReference>
<feature type="transmembrane region" description="Helical" evidence="1">
    <location>
        <begin position="430"/>
        <end position="451"/>
    </location>
</feature>
<accession>A0A8B3S155</accession>
<evidence type="ECO:0000313" key="3">
    <source>
        <dbReference type="Proteomes" id="UP000291831"/>
    </source>
</evidence>
<dbReference type="InterPro" id="IPR008930">
    <property type="entry name" value="Terpenoid_cyclase/PrenylTrfase"/>
</dbReference>
<organism evidence="2 3">
    <name type="scientific">Candidatus Argoarchaeum ethanivorans</name>
    <dbReference type="NCBI Taxonomy" id="2608793"/>
    <lineage>
        <taxon>Archaea</taxon>
        <taxon>Methanobacteriati</taxon>
        <taxon>Methanobacteriota</taxon>
        <taxon>Stenosarchaea group</taxon>
        <taxon>Methanomicrobia</taxon>
        <taxon>Methanosarcinales</taxon>
        <taxon>Methanosarcinales incertae sedis</taxon>
        <taxon>GOM Arc I cluster</taxon>
        <taxon>Candidatus Argoarchaeum</taxon>
    </lineage>
</organism>
<keyword evidence="1" id="KW-0812">Transmembrane</keyword>
<gene>
    <name evidence="2" type="ORF">AEth_01962</name>
</gene>
<comment type="caution">
    <text evidence="2">The sequence shown here is derived from an EMBL/GenBank/DDBJ whole genome shotgun (WGS) entry which is preliminary data.</text>
</comment>
<name>A0A8B3S155_9EURY</name>
<sequence>MDNKKKRIFIAVILVISAFAVFPMTASAATEAEIEQAISDGLVWLVAQQNLNPGDPNYGSWNAYYSELETGTGLALYKLQERAYELGYDSPFDPDYEYHQNVMDGLNWTFAHLTVVDISPQDHTTGATGTVDDPDTNGNGVGVCARHGTNRETYSIGILLAAISASGTPNRVVNVPGSPVDGWTYGQVAQDIVDWLAFGQVESPVPNIVWEGGWDYRAVDNGTGVGTYHGDQSNSGYATIGLGEAENFGCTIPDWVKTELDVYIDHLQDDVDGDTNDGGSWYSYPGDPIGVNIYKTGTLIFEMAFVGDAPSTQRVTNATDYLVRHWNDASGANAPPGWNGTPAQYHTMYTTMKGLEYMGIDTFDGIDWFEDFSDVIVAQQDKIAGPTYGSWQTSSGRGEPVIITEWALLTLEKAAPPPPPPAPAPAPVPAMTPIGLIALVGLLSVIAMMSIKTRKKKG</sequence>
<reference evidence="3" key="1">
    <citation type="submission" date="2019-01" db="EMBL/GenBank/DDBJ databases">
        <title>Anaerobic oxidation of ethane by archaea from a marine hydrocarbon seep.</title>
        <authorList>
            <person name="Musat F."/>
        </authorList>
    </citation>
    <scope>NUCLEOTIDE SEQUENCE [LARGE SCALE GENOMIC DNA]</scope>
</reference>
<evidence type="ECO:0000313" key="2">
    <source>
        <dbReference type="EMBL" id="RZB28702.1"/>
    </source>
</evidence>
<proteinExistence type="predicted"/>
<dbReference type="EMBL" id="RPGO01000040">
    <property type="protein sequence ID" value="RZB28702.1"/>
    <property type="molecule type" value="Genomic_DNA"/>
</dbReference>
<keyword evidence="1" id="KW-1133">Transmembrane helix</keyword>